<comment type="caution">
    <text evidence="2">The sequence shown here is derived from an EMBL/GenBank/DDBJ whole genome shotgun (WGS) entry which is preliminary data.</text>
</comment>
<dbReference type="AlphaFoldDB" id="M7XUB1"/>
<accession>M7XUB1</accession>
<evidence type="ECO:0000313" key="3">
    <source>
        <dbReference type="Proteomes" id="UP000010953"/>
    </source>
</evidence>
<reference evidence="2" key="1">
    <citation type="submission" date="2013-01" db="EMBL/GenBank/DDBJ databases">
        <title>Genome assembly of Mariniradius saccharolyticus AK6.</title>
        <authorList>
            <person name="Vaidya B."/>
            <person name="Khatri I."/>
            <person name="Tanuku N.R.S."/>
            <person name="Subramanian S."/>
            <person name="Pinnaka A."/>
        </authorList>
    </citation>
    <scope>NUCLEOTIDE SEQUENCE [LARGE SCALE GENOMIC DNA]</scope>
    <source>
        <strain evidence="2">AK6</strain>
    </source>
</reference>
<dbReference type="STRING" id="1239962.C943_01349"/>
<dbReference type="InterPro" id="IPR007345">
    <property type="entry name" value="Polysacch_pyruvyl_Trfase"/>
</dbReference>
<dbReference type="Pfam" id="PF04230">
    <property type="entry name" value="PS_pyruv_trans"/>
    <property type="match status" value="1"/>
</dbReference>
<dbReference type="InParanoid" id="M7XUB1"/>
<proteinExistence type="predicted"/>
<feature type="domain" description="Polysaccharide pyruvyl transferase" evidence="1">
    <location>
        <begin position="16"/>
        <end position="288"/>
    </location>
</feature>
<dbReference type="PANTHER" id="PTHR36836:SF1">
    <property type="entry name" value="COLANIC ACID BIOSYNTHESIS PROTEIN WCAK"/>
    <property type="match status" value="1"/>
</dbReference>
<evidence type="ECO:0000259" key="1">
    <source>
        <dbReference type="Pfam" id="PF04230"/>
    </source>
</evidence>
<dbReference type="Proteomes" id="UP000010953">
    <property type="component" value="Unassembled WGS sequence"/>
</dbReference>
<evidence type="ECO:0000313" key="2">
    <source>
        <dbReference type="EMBL" id="EMS32087.1"/>
    </source>
</evidence>
<name>M7XUB1_9BACT</name>
<organism evidence="2 3">
    <name type="scientific">Mariniradius saccharolyticus AK6</name>
    <dbReference type="NCBI Taxonomy" id="1239962"/>
    <lineage>
        <taxon>Bacteria</taxon>
        <taxon>Pseudomonadati</taxon>
        <taxon>Bacteroidota</taxon>
        <taxon>Cytophagia</taxon>
        <taxon>Cytophagales</taxon>
        <taxon>Cyclobacteriaceae</taxon>
        <taxon>Mariniradius</taxon>
    </lineage>
</organism>
<sequence>MTARKIGLHGSYNSRNFGDTLILKITHDWIKEHSKDNVVVFPQLRNKLELQEITGSDKNPFDFDDLKGLVFGPGGYLGEPPHSFLKRMEWSYRNYKRHIKWSKQLRSRKIPYMMLGVGVGPISNLILRWEVIKLFKNASYIAVRDEISRNFLVKWGIDPAKINVFCDVALSLPFYGPSQNMKKKIGLHLPGNDLEDFGKLEEFNGFIKDNSNEYSFSFIEDQAGQFSRLDKPNSTRDTLLETGHPLDIISYGSPNQLMDALKEFDVIITSKLHVGIVSYALGKPVISIPKHTKTVRFYNQIGRAQFCVPFKDITKNKLQVLLDNSLANSDNKNIMFDQSLKNRELLFEFLDSLK</sequence>
<dbReference type="EMBL" id="AMZY02000014">
    <property type="protein sequence ID" value="EMS32087.1"/>
    <property type="molecule type" value="Genomic_DNA"/>
</dbReference>
<protein>
    <recommendedName>
        <fullName evidence="1">Polysaccharide pyruvyl transferase domain-containing protein</fullName>
    </recommendedName>
</protein>
<gene>
    <name evidence="2" type="ORF">C943_01349</name>
</gene>
<dbReference type="RefSeq" id="WP_008629177.1">
    <property type="nucleotide sequence ID" value="NZ_AMZY02000014.1"/>
</dbReference>
<keyword evidence="3" id="KW-1185">Reference proteome</keyword>
<dbReference type="PANTHER" id="PTHR36836">
    <property type="entry name" value="COLANIC ACID BIOSYNTHESIS PROTEIN WCAK"/>
    <property type="match status" value="1"/>
</dbReference>
<dbReference type="OrthoDB" id="624106at2"/>
<dbReference type="eggNOG" id="COG2327">
    <property type="taxonomic scope" value="Bacteria"/>
</dbReference>